<comment type="caution">
    <text evidence="3">The sequence shown here is derived from an EMBL/GenBank/DDBJ whole genome shotgun (WGS) entry which is preliminary data.</text>
</comment>
<dbReference type="AlphaFoldDB" id="A0A418C517"/>
<evidence type="ECO:0000256" key="2">
    <source>
        <dbReference type="SAM" id="Phobius"/>
    </source>
</evidence>
<dbReference type="Proteomes" id="UP000283543">
    <property type="component" value="Unassembled WGS sequence"/>
</dbReference>
<reference evidence="3 4" key="1">
    <citation type="submission" date="2018-08" db="EMBL/GenBank/DDBJ databases">
        <title>Aphanomyces genome sequencing and annotation.</title>
        <authorList>
            <person name="Minardi D."/>
            <person name="Oidtmann B."/>
            <person name="Van Der Giezen M."/>
            <person name="Studholme D.J."/>
        </authorList>
    </citation>
    <scope>NUCLEOTIDE SEQUENCE [LARGE SCALE GENOMIC DNA]</scope>
    <source>
        <strain evidence="3 4">Si</strain>
    </source>
</reference>
<dbReference type="EMBL" id="QUTB01004044">
    <property type="protein sequence ID" value="RHY64549.1"/>
    <property type="molecule type" value="Genomic_DNA"/>
</dbReference>
<keyword evidence="2" id="KW-0472">Membrane</keyword>
<organism evidence="3 4">
    <name type="scientific">Aphanomyces astaci</name>
    <name type="common">Crayfish plague agent</name>
    <dbReference type="NCBI Taxonomy" id="112090"/>
    <lineage>
        <taxon>Eukaryota</taxon>
        <taxon>Sar</taxon>
        <taxon>Stramenopiles</taxon>
        <taxon>Oomycota</taxon>
        <taxon>Saprolegniomycetes</taxon>
        <taxon>Saprolegniales</taxon>
        <taxon>Verrucalvaceae</taxon>
        <taxon>Aphanomyces</taxon>
    </lineage>
</organism>
<sequence>MDKREVVRFEGDVASFTLMSDIYSNRHHIRHAKRHQIVYVMMVYVSSVLVAMAVAVILVTCLNGHRIVARNLWRFNRVWVDRPLLFLRGLTAVLMLSLTQVALEGHAPVTALQFTPRSTLATMVVAGEASNVGRRCLCGRGTVAAVDDPIRPARRRGALELFTTPLFDPQDPSFHMFDWMVLSDWATDVREVVRFDGDVSVLHVITEFQSPVSQAINYHEVPTTFAMYARTGVVMLDVQLQELTDQLGTAKREAATAKLAFTKQLADHELVIEDLKSDVRRYEAYIESLANDKAAAENKDSDAKLTLLKANAKLNSELSAAHDRIAEVCHLHLHGAP</sequence>
<keyword evidence="1" id="KW-0175">Coiled coil</keyword>
<evidence type="ECO:0000313" key="3">
    <source>
        <dbReference type="EMBL" id="RHY64549.1"/>
    </source>
</evidence>
<evidence type="ECO:0000256" key="1">
    <source>
        <dbReference type="SAM" id="Coils"/>
    </source>
</evidence>
<gene>
    <name evidence="3" type="ORF">DYB34_006975</name>
</gene>
<protein>
    <submittedName>
        <fullName evidence="3">Uncharacterized protein</fullName>
    </submittedName>
</protein>
<name>A0A418C517_APHAT</name>
<evidence type="ECO:0000313" key="4">
    <source>
        <dbReference type="Proteomes" id="UP000283543"/>
    </source>
</evidence>
<feature type="coiled-coil region" evidence="1">
    <location>
        <begin position="233"/>
        <end position="299"/>
    </location>
</feature>
<proteinExistence type="predicted"/>
<dbReference type="VEuPathDB" id="FungiDB:H257_11275"/>
<feature type="transmembrane region" description="Helical" evidence="2">
    <location>
        <begin position="37"/>
        <end position="64"/>
    </location>
</feature>
<keyword evidence="2" id="KW-1133">Transmembrane helix</keyword>
<accession>A0A418C517</accession>
<keyword evidence="2" id="KW-0812">Transmembrane</keyword>